<gene>
    <name evidence="2" type="ORF">LWI29_012787</name>
</gene>
<evidence type="ECO:0000313" key="3">
    <source>
        <dbReference type="Proteomes" id="UP001168877"/>
    </source>
</evidence>
<feature type="compositionally biased region" description="Basic and acidic residues" evidence="1">
    <location>
        <begin position="92"/>
        <end position="109"/>
    </location>
</feature>
<sequence>MAEEVHRKYEFIHPQDGTWGRRPIEAESDSPEDQIFSAYANQLVATEGFHAQLPAEPDIPDACYDWIVPDEVDSKLTIKAAYAAIKKFNELKAEDPPQEARAEKGKAAEEYNESQSWQDYFDEESSIQPVQKGKITGRLKDWTLRKAFLASATMAEEVTRLEKPKLHLESTGYPTGPEEFPTTRGIRQLVDS</sequence>
<keyword evidence="3" id="KW-1185">Reference proteome</keyword>
<dbReference type="AlphaFoldDB" id="A0AA39TDM4"/>
<feature type="region of interest" description="Disordered" evidence="1">
    <location>
        <begin position="92"/>
        <end position="111"/>
    </location>
</feature>
<dbReference type="EMBL" id="JAUESC010000002">
    <property type="protein sequence ID" value="KAK0604169.1"/>
    <property type="molecule type" value="Genomic_DNA"/>
</dbReference>
<protein>
    <submittedName>
        <fullName evidence="2">Uncharacterized protein</fullName>
    </submittedName>
</protein>
<reference evidence="2" key="2">
    <citation type="submission" date="2023-06" db="EMBL/GenBank/DDBJ databases">
        <authorList>
            <person name="Swenson N.G."/>
            <person name="Wegrzyn J.L."/>
            <person name="Mcevoy S.L."/>
        </authorList>
    </citation>
    <scope>NUCLEOTIDE SEQUENCE</scope>
    <source>
        <strain evidence="2">NS2018</strain>
        <tissue evidence="2">Leaf</tissue>
    </source>
</reference>
<accession>A0AA39TDM4</accession>
<name>A0AA39TDM4_ACESA</name>
<organism evidence="2 3">
    <name type="scientific">Acer saccharum</name>
    <name type="common">Sugar maple</name>
    <dbReference type="NCBI Taxonomy" id="4024"/>
    <lineage>
        <taxon>Eukaryota</taxon>
        <taxon>Viridiplantae</taxon>
        <taxon>Streptophyta</taxon>
        <taxon>Embryophyta</taxon>
        <taxon>Tracheophyta</taxon>
        <taxon>Spermatophyta</taxon>
        <taxon>Magnoliopsida</taxon>
        <taxon>eudicotyledons</taxon>
        <taxon>Gunneridae</taxon>
        <taxon>Pentapetalae</taxon>
        <taxon>rosids</taxon>
        <taxon>malvids</taxon>
        <taxon>Sapindales</taxon>
        <taxon>Sapindaceae</taxon>
        <taxon>Hippocastanoideae</taxon>
        <taxon>Acereae</taxon>
        <taxon>Acer</taxon>
    </lineage>
</organism>
<evidence type="ECO:0000313" key="2">
    <source>
        <dbReference type="EMBL" id="KAK0604169.1"/>
    </source>
</evidence>
<comment type="caution">
    <text evidence="2">The sequence shown here is derived from an EMBL/GenBank/DDBJ whole genome shotgun (WGS) entry which is preliminary data.</text>
</comment>
<proteinExistence type="predicted"/>
<evidence type="ECO:0000256" key="1">
    <source>
        <dbReference type="SAM" id="MobiDB-lite"/>
    </source>
</evidence>
<dbReference type="Proteomes" id="UP001168877">
    <property type="component" value="Unassembled WGS sequence"/>
</dbReference>
<reference evidence="2" key="1">
    <citation type="journal article" date="2022" name="Plant J.">
        <title>Strategies of tolerance reflected in two North American maple genomes.</title>
        <authorList>
            <person name="McEvoy S.L."/>
            <person name="Sezen U.U."/>
            <person name="Trouern-Trend A."/>
            <person name="McMahon S.M."/>
            <person name="Schaberg P.G."/>
            <person name="Yang J."/>
            <person name="Wegrzyn J.L."/>
            <person name="Swenson N.G."/>
        </authorList>
    </citation>
    <scope>NUCLEOTIDE SEQUENCE</scope>
    <source>
        <strain evidence="2">NS2018</strain>
    </source>
</reference>
<feature type="region of interest" description="Disordered" evidence="1">
    <location>
        <begin position="166"/>
        <end position="192"/>
    </location>
</feature>